<comment type="caution">
    <text evidence="1">The sequence shown here is derived from an EMBL/GenBank/DDBJ whole genome shotgun (WGS) entry which is preliminary data.</text>
</comment>
<reference evidence="1" key="1">
    <citation type="submission" date="2023-07" db="EMBL/GenBank/DDBJ databases">
        <title>Black Yeasts Isolated from many extreme environments.</title>
        <authorList>
            <person name="Coleine C."/>
            <person name="Stajich J.E."/>
            <person name="Selbmann L."/>
        </authorList>
    </citation>
    <scope>NUCLEOTIDE SEQUENCE</scope>
    <source>
        <strain evidence="1">CCFEE 5714</strain>
    </source>
</reference>
<evidence type="ECO:0000313" key="2">
    <source>
        <dbReference type="Proteomes" id="UP001281147"/>
    </source>
</evidence>
<name>A0ACC3N0F2_9PEZI</name>
<dbReference type="Proteomes" id="UP001281147">
    <property type="component" value="Unassembled WGS sequence"/>
</dbReference>
<gene>
    <name evidence="1" type="ORF">LTR37_012087</name>
</gene>
<organism evidence="1 2">
    <name type="scientific">Vermiconidia calcicola</name>
    <dbReference type="NCBI Taxonomy" id="1690605"/>
    <lineage>
        <taxon>Eukaryota</taxon>
        <taxon>Fungi</taxon>
        <taxon>Dikarya</taxon>
        <taxon>Ascomycota</taxon>
        <taxon>Pezizomycotina</taxon>
        <taxon>Dothideomycetes</taxon>
        <taxon>Dothideomycetidae</taxon>
        <taxon>Mycosphaerellales</taxon>
        <taxon>Extremaceae</taxon>
        <taxon>Vermiconidia</taxon>
    </lineage>
</organism>
<proteinExistence type="predicted"/>
<protein>
    <submittedName>
        <fullName evidence="1">Uncharacterized protein</fullName>
    </submittedName>
</protein>
<sequence>MHFTSITLASSLALLASAVPHQGHGYSHQHSHLAPRSETFALKVTNNCATQKTFGLFQITGDFQMIQKSQPMPIPSGGSNTMQAPYRDLGMRLSATADQGPDAQWDAQALFEFGWGEYMGEEGTAYNLSFMEGCDPDIGILVTPDNSKCMPKSCYPDSCSLSDAWTNEDQIADGSPADTVCYQGKTNFNVVFCP</sequence>
<accession>A0ACC3N0F2</accession>
<dbReference type="EMBL" id="JAUTXU010000109">
    <property type="protein sequence ID" value="KAK3707592.1"/>
    <property type="molecule type" value="Genomic_DNA"/>
</dbReference>
<keyword evidence="2" id="KW-1185">Reference proteome</keyword>
<evidence type="ECO:0000313" key="1">
    <source>
        <dbReference type="EMBL" id="KAK3707592.1"/>
    </source>
</evidence>